<evidence type="ECO:0000313" key="1">
    <source>
        <dbReference type="EMBL" id="KAJ7769821.1"/>
    </source>
</evidence>
<protein>
    <submittedName>
        <fullName evidence="1">Uncharacterized protein</fullName>
    </submittedName>
</protein>
<accession>A0AAD7JUF8</accession>
<organism evidence="1 2">
    <name type="scientific">Mycena metata</name>
    <dbReference type="NCBI Taxonomy" id="1033252"/>
    <lineage>
        <taxon>Eukaryota</taxon>
        <taxon>Fungi</taxon>
        <taxon>Dikarya</taxon>
        <taxon>Basidiomycota</taxon>
        <taxon>Agaricomycotina</taxon>
        <taxon>Agaricomycetes</taxon>
        <taxon>Agaricomycetidae</taxon>
        <taxon>Agaricales</taxon>
        <taxon>Marasmiineae</taxon>
        <taxon>Mycenaceae</taxon>
        <taxon>Mycena</taxon>
    </lineage>
</organism>
<keyword evidence="2" id="KW-1185">Reference proteome</keyword>
<evidence type="ECO:0000313" key="2">
    <source>
        <dbReference type="Proteomes" id="UP001215598"/>
    </source>
</evidence>
<dbReference type="EMBL" id="JARKIB010000017">
    <property type="protein sequence ID" value="KAJ7769821.1"/>
    <property type="molecule type" value="Genomic_DNA"/>
</dbReference>
<gene>
    <name evidence="1" type="ORF">B0H16DRAFT_1685965</name>
</gene>
<name>A0AAD7JUF8_9AGAR</name>
<reference evidence="1" key="1">
    <citation type="submission" date="2023-03" db="EMBL/GenBank/DDBJ databases">
        <title>Massive genome expansion in bonnet fungi (Mycena s.s.) driven by repeated elements and novel gene families across ecological guilds.</title>
        <authorList>
            <consortium name="Lawrence Berkeley National Laboratory"/>
            <person name="Harder C.B."/>
            <person name="Miyauchi S."/>
            <person name="Viragh M."/>
            <person name="Kuo A."/>
            <person name="Thoen E."/>
            <person name="Andreopoulos B."/>
            <person name="Lu D."/>
            <person name="Skrede I."/>
            <person name="Drula E."/>
            <person name="Henrissat B."/>
            <person name="Morin E."/>
            <person name="Kohler A."/>
            <person name="Barry K."/>
            <person name="LaButti K."/>
            <person name="Morin E."/>
            <person name="Salamov A."/>
            <person name="Lipzen A."/>
            <person name="Mereny Z."/>
            <person name="Hegedus B."/>
            <person name="Baldrian P."/>
            <person name="Stursova M."/>
            <person name="Weitz H."/>
            <person name="Taylor A."/>
            <person name="Grigoriev I.V."/>
            <person name="Nagy L.G."/>
            <person name="Martin F."/>
            <person name="Kauserud H."/>
        </authorList>
    </citation>
    <scope>NUCLEOTIDE SEQUENCE</scope>
    <source>
        <strain evidence="1">CBHHK182m</strain>
    </source>
</reference>
<dbReference type="Proteomes" id="UP001215598">
    <property type="component" value="Unassembled WGS sequence"/>
</dbReference>
<sequence length="379" mass="42414">MLCLVIFSCQCHPPLFFSLVAPQNATNQDALKQIYLRPGSVTLVRTPDRHPSPKENFKSHIVPALFYVGLTCEMGRWMIYAREGLSLRTIIAKQCILTVDSKDSAILCTSGPQDIPQDVLLGGTRCFDDDARRAHATGKRLSCPANDGKRGRDREQILIRPHYKILRACEKRQHPPPRALRSEAVISRCEDTKRRICAFETRLAAITITLEFPEIPRGHPRFGGCGRAGATAFGFNLRTFGSEPGYRLRHTEKHLDYAYEPTLALGISSSELQHLASRLGVRVPSEMGYNCSTASFPIEINSRTRRLGYRKFARGTGSRWAGGDEGYALAIALDRDVLDRDVQADWDGNPRRFFRGGDVASFNGGSIRIILHRNTMLQI</sequence>
<dbReference type="AlphaFoldDB" id="A0AAD7JUF8"/>
<proteinExistence type="predicted"/>
<comment type="caution">
    <text evidence="1">The sequence shown here is derived from an EMBL/GenBank/DDBJ whole genome shotgun (WGS) entry which is preliminary data.</text>
</comment>